<reference evidence="2 3" key="1">
    <citation type="submission" date="2024-01" db="EMBL/GenBank/DDBJ databases">
        <title>The genomes of 5 underutilized Papilionoideae crops provide insights into root nodulation and disease resistanc.</title>
        <authorList>
            <person name="Yuan L."/>
        </authorList>
    </citation>
    <scope>NUCLEOTIDE SEQUENCE [LARGE SCALE GENOMIC DNA]</scope>
    <source>
        <strain evidence="2">ZHUSHIDOU_FW_LH</strain>
        <tissue evidence="2">Leaf</tissue>
    </source>
</reference>
<sequence>MFWHFIKKKKRVRGPHTKHLSQRTSSGAHTHTPLLSFFPFFISVIPMLVSFFILLLLSLSIFFFTSQIFNISNG</sequence>
<comment type="caution">
    <text evidence="2">The sequence shown here is derived from an EMBL/GenBank/DDBJ whole genome shotgun (WGS) entry which is preliminary data.</text>
</comment>
<keyword evidence="1" id="KW-0472">Membrane</keyword>
<dbReference type="AlphaFoldDB" id="A0AAN9J5J9"/>
<organism evidence="2 3">
    <name type="scientific">Crotalaria pallida</name>
    <name type="common">Smooth rattlebox</name>
    <name type="synonym">Crotalaria striata</name>
    <dbReference type="NCBI Taxonomy" id="3830"/>
    <lineage>
        <taxon>Eukaryota</taxon>
        <taxon>Viridiplantae</taxon>
        <taxon>Streptophyta</taxon>
        <taxon>Embryophyta</taxon>
        <taxon>Tracheophyta</taxon>
        <taxon>Spermatophyta</taxon>
        <taxon>Magnoliopsida</taxon>
        <taxon>eudicotyledons</taxon>
        <taxon>Gunneridae</taxon>
        <taxon>Pentapetalae</taxon>
        <taxon>rosids</taxon>
        <taxon>fabids</taxon>
        <taxon>Fabales</taxon>
        <taxon>Fabaceae</taxon>
        <taxon>Papilionoideae</taxon>
        <taxon>50 kb inversion clade</taxon>
        <taxon>genistoids sensu lato</taxon>
        <taxon>core genistoids</taxon>
        <taxon>Crotalarieae</taxon>
        <taxon>Crotalaria</taxon>
    </lineage>
</organism>
<dbReference type="EMBL" id="JAYWIO010000001">
    <property type="protein sequence ID" value="KAK7291793.1"/>
    <property type="molecule type" value="Genomic_DNA"/>
</dbReference>
<protein>
    <submittedName>
        <fullName evidence="2">Uncharacterized protein</fullName>
    </submittedName>
</protein>
<name>A0AAN9J5J9_CROPI</name>
<gene>
    <name evidence="2" type="ORF">RIF29_07217</name>
</gene>
<keyword evidence="1" id="KW-0812">Transmembrane</keyword>
<evidence type="ECO:0000313" key="3">
    <source>
        <dbReference type="Proteomes" id="UP001372338"/>
    </source>
</evidence>
<feature type="transmembrane region" description="Helical" evidence="1">
    <location>
        <begin position="40"/>
        <end position="64"/>
    </location>
</feature>
<evidence type="ECO:0000313" key="2">
    <source>
        <dbReference type="EMBL" id="KAK7291793.1"/>
    </source>
</evidence>
<accession>A0AAN9J5J9</accession>
<proteinExistence type="predicted"/>
<keyword evidence="1" id="KW-1133">Transmembrane helix</keyword>
<evidence type="ECO:0000256" key="1">
    <source>
        <dbReference type="SAM" id="Phobius"/>
    </source>
</evidence>
<dbReference type="Proteomes" id="UP001372338">
    <property type="component" value="Unassembled WGS sequence"/>
</dbReference>
<keyword evidence="3" id="KW-1185">Reference proteome</keyword>